<evidence type="ECO:0000313" key="3">
    <source>
        <dbReference type="Proteomes" id="UP000789831"/>
    </source>
</evidence>
<keyword evidence="3" id="KW-1185">Reference proteome</keyword>
<dbReference type="EMBL" id="CAJVPL010000811">
    <property type="protein sequence ID" value="CAG8531434.1"/>
    <property type="molecule type" value="Genomic_DNA"/>
</dbReference>
<dbReference type="InterPro" id="IPR013922">
    <property type="entry name" value="Cyclin_PHO80-like"/>
</dbReference>
<reference evidence="2" key="1">
    <citation type="submission" date="2021-06" db="EMBL/GenBank/DDBJ databases">
        <authorList>
            <person name="Kallberg Y."/>
            <person name="Tangrot J."/>
            <person name="Rosling A."/>
        </authorList>
    </citation>
    <scope>NUCLEOTIDE SEQUENCE</scope>
    <source>
        <strain evidence="2">MT106</strain>
    </source>
</reference>
<dbReference type="Pfam" id="PF08613">
    <property type="entry name" value="Cyclin"/>
    <property type="match status" value="1"/>
</dbReference>
<feature type="region of interest" description="Disordered" evidence="1">
    <location>
        <begin position="54"/>
        <end position="87"/>
    </location>
</feature>
<dbReference type="OrthoDB" id="286814at2759"/>
<gene>
    <name evidence="2" type="ORF">AGERDE_LOCUS5730</name>
</gene>
<name>A0A9N9FF61_9GLOM</name>
<accession>A0A9N9FF61</accession>
<comment type="caution">
    <text evidence="2">The sequence shown here is derived from an EMBL/GenBank/DDBJ whole genome shotgun (WGS) entry which is preliminary data.</text>
</comment>
<dbReference type="AlphaFoldDB" id="A0A9N9FF61"/>
<dbReference type="PANTHER" id="PTHR15615:SF36">
    <property type="entry name" value="PHO85 CYCLIN-5"/>
    <property type="match status" value="1"/>
</dbReference>
<feature type="region of interest" description="Disordered" evidence="1">
    <location>
        <begin position="181"/>
        <end position="225"/>
    </location>
</feature>
<feature type="compositionally biased region" description="Basic and acidic residues" evidence="1">
    <location>
        <begin position="203"/>
        <end position="212"/>
    </location>
</feature>
<feature type="compositionally biased region" description="Polar residues" evidence="1">
    <location>
        <begin position="333"/>
        <end position="346"/>
    </location>
</feature>
<dbReference type="GO" id="GO:0019901">
    <property type="term" value="F:protein kinase binding"/>
    <property type="evidence" value="ECO:0007669"/>
    <property type="project" value="InterPro"/>
</dbReference>
<evidence type="ECO:0000256" key="1">
    <source>
        <dbReference type="SAM" id="MobiDB-lite"/>
    </source>
</evidence>
<protein>
    <submittedName>
        <fullName evidence="2">11978_t:CDS:1</fullName>
    </submittedName>
</protein>
<dbReference type="PANTHER" id="PTHR15615">
    <property type="match status" value="1"/>
</dbReference>
<feature type="region of interest" description="Disordered" evidence="1">
    <location>
        <begin position="333"/>
        <end position="363"/>
    </location>
</feature>
<dbReference type="GO" id="GO:0000307">
    <property type="term" value="C:cyclin-dependent protein kinase holoenzyme complex"/>
    <property type="evidence" value="ECO:0007669"/>
    <property type="project" value="TreeGrafter"/>
</dbReference>
<proteinExistence type="predicted"/>
<dbReference type="Proteomes" id="UP000789831">
    <property type="component" value="Unassembled WGS sequence"/>
</dbReference>
<dbReference type="GO" id="GO:0005634">
    <property type="term" value="C:nucleus"/>
    <property type="evidence" value="ECO:0007669"/>
    <property type="project" value="TreeGrafter"/>
</dbReference>
<feature type="compositionally biased region" description="Low complexity" evidence="1">
    <location>
        <begin position="67"/>
        <end position="84"/>
    </location>
</feature>
<dbReference type="Gene3D" id="1.10.472.10">
    <property type="entry name" value="Cyclin-like"/>
    <property type="match status" value="1"/>
</dbReference>
<dbReference type="CDD" id="cd20557">
    <property type="entry name" value="CYCLIN_ScPCL1-like"/>
    <property type="match status" value="1"/>
</dbReference>
<evidence type="ECO:0000313" key="2">
    <source>
        <dbReference type="EMBL" id="CAG8531434.1"/>
    </source>
</evidence>
<dbReference type="GO" id="GO:0016538">
    <property type="term" value="F:cyclin-dependent protein serine/threonine kinase regulator activity"/>
    <property type="evidence" value="ECO:0007669"/>
    <property type="project" value="TreeGrafter"/>
</dbReference>
<sequence length="569" mass="64633">MIVIETPLSISHYKKDTSQQNPASCGGAGYEFPSAWSTRPSSSMLINQSPVSFLSSSDEDSLERVPSYSSSEWSNNSSPLQSSSFTPIARPNTMTYVENRNQQQQISVEQQLRLQQQYLQQQNGLNEKSRKKLRIESVPNKFMASRNNDVNIVNQPGSYVTQSTPESTLTGFSRLYIHHTPQQESSRVTNEFRLSKNQHKRSRSEEGDREVHAFMSSPNHDSKSRKIAHRFKEIGNSNRKFTDDFRNFNGIDNARKAEKQRLLTILSVSRDTAALIIEEIWSQFHINPVAKIIPLKVFLQETLRRSRTSYSTLQTALFYLFRVKSQITSRAFQLPNGSREPSSRPMTPTPDSPASKRDNNDPATCGRRMFLAALIIASKYLQDRNYSNKAWSKISGLPVKEINQNEIVFLKLIDYNLFISEDIFKRWSSLLLTHIQAISGFSVKNADTFTNHREVERFREELQTLDPKTMECQRNSIAGFLATPDSSTPSTPRGSETEFAFNTKPLAGNDMRNVQTVIVTGNNDMRNVQKLGAQEMEIKMQTERNGTSVSRCSSSTVSPMMIYAKPNSQ</sequence>
<organism evidence="2 3">
    <name type="scientific">Ambispora gerdemannii</name>
    <dbReference type="NCBI Taxonomy" id="144530"/>
    <lineage>
        <taxon>Eukaryota</taxon>
        <taxon>Fungi</taxon>
        <taxon>Fungi incertae sedis</taxon>
        <taxon>Mucoromycota</taxon>
        <taxon>Glomeromycotina</taxon>
        <taxon>Glomeromycetes</taxon>
        <taxon>Archaeosporales</taxon>
        <taxon>Ambisporaceae</taxon>
        <taxon>Ambispora</taxon>
    </lineage>
</organism>